<dbReference type="InterPro" id="IPR052111">
    <property type="entry name" value="Spermatogenesis_Ciliary_MAP"/>
</dbReference>
<dbReference type="Pfam" id="PF06294">
    <property type="entry name" value="CH_2"/>
    <property type="match status" value="1"/>
</dbReference>
<gene>
    <name evidence="3" type="ORF">MNEG_2413</name>
</gene>
<dbReference type="GO" id="GO:0008017">
    <property type="term" value="F:microtubule binding"/>
    <property type="evidence" value="ECO:0007669"/>
    <property type="project" value="TreeGrafter"/>
</dbReference>
<feature type="region of interest" description="Disordered" evidence="1">
    <location>
        <begin position="273"/>
        <end position="351"/>
    </location>
</feature>
<feature type="domain" description="Calponin-homology (CH)" evidence="2">
    <location>
        <begin position="1"/>
        <end position="89"/>
    </location>
</feature>
<dbReference type="Proteomes" id="UP000054498">
    <property type="component" value="Unassembled WGS sequence"/>
</dbReference>
<evidence type="ECO:0000256" key="1">
    <source>
        <dbReference type="SAM" id="MobiDB-lite"/>
    </source>
</evidence>
<dbReference type="AlphaFoldDB" id="A0A0D2LG66"/>
<dbReference type="PROSITE" id="PS50021">
    <property type="entry name" value="CH"/>
    <property type="match status" value="1"/>
</dbReference>
<feature type="compositionally biased region" description="Basic and acidic residues" evidence="1">
    <location>
        <begin position="398"/>
        <end position="409"/>
    </location>
</feature>
<reference evidence="3 4" key="1">
    <citation type="journal article" date="2013" name="BMC Genomics">
        <title>Reconstruction of the lipid metabolism for the microalga Monoraphidium neglectum from its genome sequence reveals characteristics suitable for biofuel production.</title>
        <authorList>
            <person name="Bogen C."/>
            <person name="Al-Dilaimi A."/>
            <person name="Albersmeier A."/>
            <person name="Wichmann J."/>
            <person name="Grundmann M."/>
            <person name="Rupp O."/>
            <person name="Lauersen K.J."/>
            <person name="Blifernez-Klassen O."/>
            <person name="Kalinowski J."/>
            <person name="Goesmann A."/>
            <person name="Mussgnug J.H."/>
            <person name="Kruse O."/>
        </authorList>
    </citation>
    <scope>NUCLEOTIDE SEQUENCE [LARGE SCALE GENOMIC DNA]</scope>
    <source>
        <strain evidence="3 4">SAG 48.87</strain>
    </source>
</reference>
<dbReference type="KEGG" id="mng:MNEG_2413"/>
<accession>A0A0D2LG66</accession>
<evidence type="ECO:0000313" key="4">
    <source>
        <dbReference type="Proteomes" id="UP000054498"/>
    </source>
</evidence>
<dbReference type="EMBL" id="KK100492">
    <property type="protein sequence ID" value="KIZ05544.1"/>
    <property type="molecule type" value="Genomic_DNA"/>
</dbReference>
<dbReference type="Gene3D" id="1.10.418.10">
    <property type="entry name" value="Calponin-like domain"/>
    <property type="match status" value="1"/>
</dbReference>
<protein>
    <recommendedName>
        <fullName evidence="2">Calponin-homology (CH) domain-containing protein</fullName>
    </recommendedName>
</protein>
<dbReference type="GO" id="GO:0051493">
    <property type="term" value="P:regulation of cytoskeleton organization"/>
    <property type="evidence" value="ECO:0007669"/>
    <property type="project" value="TreeGrafter"/>
</dbReference>
<feature type="compositionally biased region" description="Low complexity" evidence="1">
    <location>
        <begin position="414"/>
        <end position="448"/>
    </location>
</feature>
<dbReference type="InterPro" id="IPR036872">
    <property type="entry name" value="CH_dom_sf"/>
</dbReference>
<feature type="region of interest" description="Disordered" evidence="1">
    <location>
        <begin position="398"/>
        <end position="515"/>
    </location>
</feature>
<dbReference type="STRING" id="145388.A0A0D2LG66"/>
<dbReference type="InterPro" id="IPR010441">
    <property type="entry name" value="CH_2"/>
</dbReference>
<proteinExistence type="predicted"/>
<dbReference type="PANTHER" id="PTHR12509:SF8">
    <property type="entry name" value="SPERMATOGENESIS-ASSOCIATED PROTEIN 4"/>
    <property type="match status" value="1"/>
</dbReference>
<dbReference type="RefSeq" id="XP_013904563.1">
    <property type="nucleotide sequence ID" value="XM_014049109.1"/>
</dbReference>
<dbReference type="GeneID" id="25735291"/>
<evidence type="ECO:0000259" key="2">
    <source>
        <dbReference type="PROSITE" id="PS50021"/>
    </source>
</evidence>
<feature type="compositionally biased region" description="Acidic residues" evidence="1">
    <location>
        <begin position="497"/>
        <end position="508"/>
    </location>
</feature>
<sequence length="515" mass="53284">MFAYLRDFANGFLFAEVLSRYYPSDIEMHSFENVTSTELKRANWVVLEKLFKKRSIPVESKQIEAVMSADGDAASEVLQLLYAFINSDAYTSSLAATSTNERPTAARDGPGGAYGFTPEQAAMVAWQQQMLIQQQVAAAEGLPPASKKKHIAALAEQLQATGVADPALAQQLGTLLGSGLGGGGVLGGGGGGVIGGVGGGAAVPDELAYSKKPRPVQYRPYGMRDYEERAYDVKQAPGYWQLGRLGPENENAELQAKRENSERIKQLSRQINATNQQRLSSAASIGSAGRGPARSGGGGSAGSMGSVGLGGGGGGVAGKEQSARERAVEYAKASVPRPEPARKKPHSPAAVGAGPVATAVVMGGVEVSGPASASVLRLERLQRQHEADSQAVEAIWREMERSKSKRSTDADGCATGRTARAAPAAAPRAAEAARPAQRTGSRRSSGSRGSDGGRGGGGGGGDDGGGSGQFAQAGILQDGDEGAAYSGCGEVEREGDVEGGAAEDEEYLEQQQWAR</sequence>
<dbReference type="InterPro" id="IPR001715">
    <property type="entry name" value="CH_dom"/>
</dbReference>
<organism evidence="3 4">
    <name type="scientific">Monoraphidium neglectum</name>
    <dbReference type="NCBI Taxonomy" id="145388"/>
    <lineage>
        <taxon>Eukaryota</taxon>
        <taxon>Viridiplantae</taxon>
        <taxon>Chlorophyta</taxon>
        <taxon>core chlorophytes</taxon>
        <taxon>Chlorophyceae</taxon>
        <taxon>CS clade</taxon>
        <taxon>Sphaeropleales</taxon>
        <taxon>Selenastraceae</taxon>
        <taxon>Monoraphidium</taxon>
    </lineage>
</organism>
<dbReference type="PANTHER" id="PTHR12509">
    <property type="entry name" value="SPERMATOGENESIS-ASSOCIATED 4-RELATED"/>
    <property type="match status" value="1"/>
</dbReference>
<name>A0A0D2LG66_9CHLO</name>
<evidence type="ECO:0000313" key="3">
    <source>
        <dbReference type="EMBL" id="KIZ05544.1"/>
    </source>
</evidence>
<feature type="compositionally biased region" description="Gly residues" evidence="1">
    <location>
        <begin position="294"/>
        <end position="317"/>
    </location>
</feature>
<dbReference type="GO" id="GO:0005930">
    <property type="term" value="C:axoneme"/>
    <property type="evidence" value="ECO:0007669"/>
    <property type="project" value="TreeGrafter"/>
</dbReference>
<dbReference type="OrthoDB" id="62528at2759"/>
<feature type="compositionally biased region" description="Low complexity" evidence="1">
    <location>
        <begin position="280"/>
        <end position="293"/>
    </location>
</feature>
<feature type="compositionally biased region" description="Gly residues" evidence="1">
    <location>
        <begin position="449"/>
        <end position="468"/>
    </location>
</feature>
<keyword evidence="4" id="KW-1185">Reference proteome</keyword>